<dbReference type="SMART" id="SM00243">
    <property type="entry name" value="GAS2"/>
    <property type="match status" value="1"/>
</dbReference>
<proteinExistence type="predicted"/>
<evidence type="ECO:0000313" key="8">
    <source>
        <dbReference type="Proteomes" id="UP001476247"/>
    </source>
</evidence>
<feature type="compositionally biased region" description="Polar residues" evidence="5">
    <location>
        <begin position="2789"/>
        <end position="2799"/>
    </location>
</feature>
<accession>A0ABP9XUK4</accession>
<dbReference type="Gene3D" id="3.30.920.20">
    <property type="entry name" value="Gas2-like domain"/>
    <property type="match status" value="1"/>
</dbReference>
<feature type="region of interest" description="Disordered" evidence="5">
    <location>
        <begin position="2249"/>
        <end position="2280"/>
    </location>
</feature>
<reference evidence="7 8" key="1">
    <citation type="submission" date="2024-04" db="EMBL/GenBank/DDBJ databases">
        <title>genome sequences of Mucor flavus KT1a and Helicostylum pulchrum KT1b strains isolation_sourced from the surface of a dry-aged beef.</title>
        <authorList>
            <person name="Toyotome T."/>
            <person name="Hosono M."/>
            <person name="Torimaru M."/>
            <person name="Fukuda K."/>
            <person name="Mikami N."/>
        </authorList>
    </citation>
    <scope>NUCLEOTIDE SEQUENCE [LARGE SCALE GENOMIC DNA]</scope>
    <source>
        <strain evidence="7 8">KT1b</strain>
    </source>
</reference>
<dbReference type="Proteomes" id="UP001476247">
    <property type="component" value="Unassembled WGS sequence"/>
</dbReference>
<gene>
    <name evidence="7" type="ORF">HPULCUR_003840</name>
</gene>
<dbReference type="SUPFAM" id="SSF143575">
    <property type="entry name" value="GAS2 domain-like"/>
    <property type="match status" value="1"/>
</dbReference>
<keyword evidence="4" id="KW-0175">Coiled coil</keyword>
<dbReference type="PROSITE" id="PS51460">
    <property type="entry name" value="GAR"/>
    <property type="match status" value="1"/>
</dbReference>
<sequence>MSSCSISSTVLAWLQKELLLYTELLLIPAMSNVSIEEEEDTWQPKALLCLAHHFFPDALPDLIDQLESPSTSQHLTTSYNIFEQHLKVLPATTWIGYLKDIEAAIVENQQLPTEDTLRDLHIGSTDLPDQMVDKQLNLVMVSLNRLFHQLVDLSIREGLSTSTRSPSPHITNTVDELLLTTTTTDLAIKNRPLEDIPCMTLDEILVALRTLESRDLSHLKQCIDSLPTCLKSHPNLAVRISAIDATHAALHLQLHKGDMLRTTIQFTSSAASIRNELEFIQAKMLKTTTTDVGIQDLESRSKAAGTAIGHLGYKFKELFGSDTVCLQEYSFLRDKYDLICSWVDDVRVWFVEAERIRSWIEQRIHLLEAKPNMNALEEVELDYEVLSIDQLNMEQQGLERQVEVFDKEDMTRLRAHVKALTGGNKDLSPADTTTIEITFTTLMTLDRLMHLLRRHSYELQMLTLRMYWEKEYDMSVTWVRTTGENVRLFVQQKARWRPPTTTVDDDDSEEKKLLEKNEIINSLIDFEKQSSVFDQGQFTATVNMYQDLDDACNIELPSHLESRQVAIEEAFEELTNRISFARQVVEQYLVVTDFLDRADKLKYEGDSLRQDITLAAEQHGAQSTTGGNTDFSEKVSLFQENAVRLVTSVASRVPYPEASHPTDEQGNDDANEVIRMVIGARKSALVLFGEALDHSLGSYRRALQLQKRAKQLQDEIVRLQSWVDERMRSIKKSKVDVFVGKCALDETDLARLNKERDGQVAKMKGIKENDIKKLSDNIQGLQTASAQPPTNVNTAALVGTLNEDMVGLEDQLVVLNDALQVHSLCLDILGKRISWETQHAKTTLWISNMTFSVWEFISRKAQWRSDMELDLDRQSIQLEFDLMQTKVQEFYHDQLKPVDQTFTELANGFLIILSSANIDTNQAQDNITPEHVQRRQDTLDQSYHNLCDLIEFSKDVLQQHTALTRFSAQVSTLGDTGRQLISDIQEANDTVMKLIDMDARREHFVSSVKEFSQDVIQVWMQCGSQLPYPQCPEDARATRPSTNDDEISTEVATIIFKNYTELQDLVKRMSDLLQHLDVSIVYRMKLETWCKDSDAFDEDVKQLTKDIDTVYSFDLSTGIVESTTNAQQQVVHVRTYLDKSKSFEGHVTQLKTEKFQPLLRDLDELKCAVESDDQVKSVIDPAVTQATMIALESSWQELNNRVASFKNQANACHHRMDWESVWNSQWSQVNRIQDQVREWMNEKNLWISSAQGDLDTLISRIQVSDTCLNQLQENVGPLKTAFDDMMTSYKSCDMVYTTLLEAKQDDLDKLFAKVLDLVATQVSEIQLLKQRHDWEAQVDQELKACNEKTLEIESFIRTSARWAPSSLDLDLKSGPSVDAQVTALSGLLENLSNLQTKNPVLLQSELIYKRKAGLEATMHRVQEHVNFVDQVLEQRDMIVHRLTKVSQLETLAESIKSGFLASDKVYGQEQEDLQDYNSRVSQLESSMAYPVRHYRDHDAQCREEDEAHNTVMTDMLNDRRSRLDELGSSLESILKSKERLSHCKAAEETYMSEANAVKEWMEAKSLQLGNLEPGSSQDVQELRVAVNAIGAVQSAATTYASSVQALKESANQCVIMIQQQGDDEDILARIQATQLNINASWKDLVQKIDGTKTRLSSLLRHREYVVCVESFQKKCQSFTSAVTALDLEDVTEDVSNQWQNDIEMLSSTFIEQIKSRLTEEKAKQEGDVSSDLVQEMSDRYTLVLEEFETFKALVAEKTVDANHDRLKKNYFSGADEVDACMAMTRDALDTACRRIIYGKSVQDDQATVDQVTESYQTLCEVFEKHHETYDEQRSFYRFLQLNKVSGLSQVDSRQQDLEQRWKQLKQDVTNDKQHADNVSQWFDLHAKLNEMQSESLSGIFTRLENMEMEEVMPGFLEQDASLLKLLESRLFACWDTAAGLTDDGNLACFQTRYDELQDDLKRATGLLSEKKNDAQQHVDFVVCQKQLQEVQDAVELVTKDVNQNLDTLVVEENSSKYLEQLFRSLSSSLPDTEAQQKKILAQATALQEVLSTLQSKYIGTDDRAGSIQSAIDVSINSLNKTLETEQSTNDMLRRVLGHAKSAENISTWVENCHTATVQVLGDHLDESEASLELSSLEQKLVEFENVIDSFKELSKSLLSVQQSGHQVVSKLVEAVKKSSEEIDAKWAAALDEFKDVEATVQTITRGTAIARKIKNIMGMVGETREYVNGFKLFDSDDTCSVHTTDISISSDIGDTQTSSSDVGDTQASDTQASSDDEKTAIEVEVEGKSSSEEKKPEIVKENQPLLTMLRQFEVENIQCNLQTMESDIKPQIESEMKQLDTMISEVQDIDSMFIRQHEEVQESVDSLFQLFTTKYAELDKAMDIGKYLTLADDIEILQSSLEEALSKSAPHHATLIGSSFSRTDLHAKLIELDARFNYYEKKIVQNMTNAKQQASVVIDKQDTEGQLVSTHLKEMERKWALIKKQFKARKIELSRTIDTSVDPHDQHARIRKSSLPTRKASSILRDRADSSLTRQRLSPTASSSSNSSKGSVNRLNTNRSTGRYLAPPLQHQPSKSATHVKPKAARVTVPKPPLNSYVADPHNDLDIEIGRIVNETPYRVKVKMVPGEVGRYWFGNLNPKLAYCRVLKSKMVMVRVGGGWTELSQFLRDHALLEGDFIPRRRRNNRTKMIPEEDEPKSPTIQEGFIETRRDFGRQQQRQQQRSVSPQNRSSTTTNSSRSSNSNQPTGSPSRSASTNTAGYKDGDKFIAVDHNGNQLEVKMTKVVDVGGSMSSSTANTNDYTRRRMARRKEKSETITNNPLVTTRVKPPPTPPPTSTTKVTPVPTTKNTTKNTNVKTNSKNTTQNNS</sequence>
<evidence type="ECO:0000256" key="2">
    <source>
        <dbReference type="ARBA" id="ARBA00022490"/>
    </source>
</evidence>
<dbReference type="InterPro" id="IPR036534">
    <property type="entry name" value="GAR_dom_sf"/>
</dbReference>
<comment type="caution">
    <text evidence="7">The sequence shown here is derived from an EMBL/GenBank/DDBJ whole genome shotgun (WGS) entry which is preliminary data.</text>
</comment>
<evidence type="ECO:0000259" key="6">
    <source>
        <dbReference type="PROSITE" id="PS51460"/>
    </source>
</evidence>
<feature type="compositionally biased region" description="Low complexity" evidence="5">
    <location>
        <begin position="2538"/>
        <end position="2551"/>
    </location>
</feature>
<name>A0ABP9XUK4_9FUNG</name>
<evidence type="ECO:0000256" key="3">
    <source>
        <dbReference type="ARBA" id="ARBA00023212"/>
    </source>
</evidence>
<feature type="compositionally biased region" description="Polar residues" evidence="5">
    <location>
        <begin position="2249"/>
        <end position="2273"/>
    </location>
</feature>
<dbReference type="InterPro" id="IPR003108">
    <property type="entry name" value="GAR_dom"/>
</dbReference>
<protein>
    <recommendedName>
        <fullName evidence="6">GAR domain-containing protein</fullName>
    </recommendedName>
</protein>
<dbReference type="Pfam" id="PF02187">
    <property type="entry name" value="GAS2"/>
    <property type="match status" value="1"/>
</dbReference>
<organism evidence="7 8">
    <name type="scientific">Helicostylum pulchrum</name>
    <dbReference type="NCBI Taxonomy" id="562976"/>
    <lineage>
        <taxon>Eukaryota</taxon>
        <taxon>Fungi</taxon>
        <taxon>Fungi incertae sedis</taxon>
        <taxon>Mucoromycota</taxon>
        <taxon>Mucoromycotina</taxon>
        <taxon>Mucoromycetes</taxon>
        <taxon>Mucorales</taxon>
        <taxon>Mucorineae</taxon>
        <taxon>Mucoraceae</taxon>
        <taxon>Helicostylum</taxon>
    </lineage>
</organism>
<dbReference type="SUPFAM" id="SSF46966">
    <property type="entry name" value="Spectrin repeat"/>
    <property type="match status" value="1"/>
</dbReference>
<feature type="compositionally biased region" description="Polar residues" evidence="5">
    <location>
        <begin position="2747"/>
        <end position="2758"/>
    </location>
</feature>
<evidence type="ECO:0000313" key="7">
    <source>
        <dbReference type="EMBL" id="GAA5798437.1"/>
    </source>
</evidence>
<feature type="compositionally biased region" description="Low complexity" evidence="5">
    <location>
        <begin position="2835"/>
        <end position="2866"/>
    </location>
</feature>
<feature type="compositionally biased region" description="Low complexity" evidence="5">
    <location>
        <begin position="2714"/>
        <end position="2746"/>
    </location>
</feature>
<keyword evidence="3" id="KW-0206">Cytoskeleton</keyword>
<evidence type="ECO:0000256" key="4">
    <source>
        <dbReference type="SAM" id="Coils"/>
    </source>
</evidence>
<feature type="region of interest" description="Disordered" evidence="5">
    <location>
        <begin position="2712"/>
        <end position="2759"/>
    </location>
</feature>
<dbReference type="InterPro" id="IPR018159">
    <property type="entry name" value="Spectrin/alpha-actinin"/>
</dbReference>
<feature type="domain" description="GAR" evidence="6">
    <location>
        <begin position="2600"/>
        <end position="2674"/>
    </location>
</feature>
<dbReference type="Gene3D" id="1.20.58.60">
    <property type="match status" value="2"/>
</dbReference>
<dbReference type="SMART" id="SM00150">
    <property type="entry name" value="SPEC"/>
    <property type="match status" value="2"/>
</dbReference>
<keyword evidence="8" id="KW-1185">Reference proteome</keyword>
<feature type="region of interest" description="Disordered" evidence="5">
    <location>
        <begin position="2500"/>
        <end position="2585"/>
    </location>
</feature>
<keyword evidence="2" id="KW-0963">Cytoplasm</keyword>
<feature type="region of interest" description="Disordered" evidence="5">
    <location>
        <begin position="2684"/>
        <end position="2703"/>
    </location>
</feature>
<evidence type="ECO:0000256" key="5">
    <source>
        <dbReference type="SAM" id="MobiDB-lite"/>
    </source>
</evidence>
<feature type="region of interest" description="Disordered" evidence="5">
    <location>
        <begin position="2788"/>
        <end position="2866"/>
    </location>
</feature>
<evidence type="ECO:0000256" key="1">
    <source>
        <dbReference type="ARBA" id="ARBA00004245"/>
    </source>
</evidence>
<dbReference type="EMBL" id="BAABUJ010000010">
    <property type="protein sequence ID" value="GAA5798437.1"/>
    <property type="molecule type" value="Genomic_DNA"/>
</dbReference>
<feature type="coiled-coil region" evidence="4">
    <location>
        <begin position="2126"/>
        <end position="2153"/>
    </location>
</feature>
<comment type="subcellular location">
    <subcellularLocation>
        <location evidence="1">Cytoplasm</location>
        <location evidence="1">Cytoskeleton</location>
    </subcellularLocation>
</comment>